<reference evidence="6 8" key="1">
    <citation type="journal article" date="2010" name="J. Bacteriol.">
        <title>Complete genome sequence of Halalkalicoccus jeotgali B3(T), an extremely halophilic archaeon.</title>
        <authorList>
            <person name="Roh S.W."/>
            <person name="Nam Y.D."/>
            <person name="Nam S.H."/>
            <person name="Choi S.H."/>
            <person name="Park H.S."/>
            <person name="Bae J.W."/>
        </authorList>
    </citation>
    <scope>NUCLEOTIDE SEQUENCE [LARGE SCALE GENOMIC DNA]</scope>
    <source>
        <strain evidence="6">B3</strain>
        <strain evidence="8">DSM 18796 / CECT 7217 / JCM 14584 / KCTC 4019 / B3</strain>
        <plasmid evidence="8">1</plasmid>
    </source>
</reference>
<dbReference type="EMBL" id="CP002063">
    <property type="protein sequence ID" value="ADJ16550.1"/>
    <property type="molecule type" value="Genomic_DNA"/>
</dbReference>
<dbReference type="EMBL" id="AOHV01000005">
    <property type="protein sequence ID" value="ELY41354.1"/>
    <property type="molecule type" value="Genomic_DNA"/>
</dbReference>
<keyword evidence="3 5" id="KW-1133">Transmembrane helix</keyword>
<keyword evidence="6" id="KW-0614">Plasmid</keyword>
<proteinExistence type="predicted"/>
<dbReference type="eggNOG" id="arCOG08977">
    <property type="taxonomic scope" value="Archaea"/>
</dbReference>
<evidence type="ECO:0000313" key="7">
    <source>
        <dbReference type="EMBL" id="ELY41354.1"/>
    </source>
</evidence>
<evidence type="ECO:0000256" key="5">
    <source>
        <dbReference type="SAM" id="Phobius"/>
    </source>
</evidence>
<dbReference type="PATRIC" id="fig|795797.19.peg.218"/>
<evidence type="ECO:0000256" key="1">
    <source>
        <dbReference type="ARBA" id="ARBA00004141"/>
    </source>
</evidence>
<feature type="transmembrane region" description="Helical" evidence="5">
    <location>
        <begin position="135"/>
        <end position="154"/>
    </location>
</feature>
<name>D8JB97_HALJB</name>
<dbReference type="Proteomes" id="UP000011645">
    <property type="component" value="Unassembled WGS sequence"/>
</dbReference>
<feature type="transmembrane region" description="Helical" evidence="5">
    <location>
        <begin position="73"/>
        <end position="91"/>
    </location>
</feature>
<evidence type="ECO:0000313" key="9">
    <source>
        <dbReference type="Proteomes" id="UP000011645"/>
    </source>
</evidence>
<reference evidence="7 9" key="2">
    <citation type="journal article" date="2014" name="PLoS Genet.">
        <title>Phylogenetically driven sequencing of extremely halophilic archaea reveals strategies for static and dynamic osmo-response.</title>
        <authorList>
            <person name="Becker E.A."/>
            <person name="Seitzer P.M."/>
            <person name="Tritt A."/>
            <person name="Larsen D."/>
            <person name="Krusor M."/>
            <person name="Yao A.I."/>
            <person name="Wu D."/>
            <person name="Madern D."/>
            <person name="Eisen J.A."/>
            <person name="Darling A.E."/>
            <person name="Facciotti M.T."/>
        </authorList>
    </citation>
    <scope>NUCLEOTIDE SEQUENCE [LARGE SCALE GENOMIC DNA]</scope>
    <source>
        <strain evidence="7">B3</strain>
        <strain evidence="9">DSM 18796 / CECT 7217 / JCM 14584 / KCTC 4019 / B3</strain>
    </source>
</reference>
<gene>
    <name evidence="6" type="ordered locus">HacjB3_15961</name>
    <name evidence="7" type="ORF">C497_01290</name>
</gene>
<dbReference type="PANTHER" id="PTHR36974:SF1">
    <property type="entry name" value="DOXX FAMILY MEMBRANE PROTEIN"/>
    <property type="match status" value="1"/>
</dbReference>
<dbReference type="InterPro" id="IPR032808">
    <property type="entry name" value="DoxX"/>
</dbReference>
<evidence type="ECO:0000256" key="3">
    <source>
        <dbReference type="ARBA" id="ARBA00022989"/>
    </source>
</evidence>
<evidence type="ECO:0000313" key="8">
    <source>
        <dbReference type="Proteomes" id="UP000000390"/>
    </source>
</evidence>
<keyword evidence="4 5" id="KW-0472">Membrane</keyword>
<dbReference type="Pfam" id="PF07681">
    <property type="entry name" value="DoxX"/>
    <property type="match status" value="1"/>
</dbReference>
<evidence type="ECO:0000313" key="6">
    <source>
        <dbReference type="EMBL" id="ADJ16550.1"/>
    </source>
</evidence>
<keyword evidence="2 5" id="KW-0812">Transmembrane</keyword>
<protein>
    <submittedName>
        <fullName evidence="6">Fjo21</fullName>
    </submittedName>
</protein>
<organism evidence="6 8">
    <name type="scientific">Halalkalicoccus jeotgali (strain DSM 18796 / CECT 7217 / JCM 14584 / KCTC 4019 / B3)</name>
    <dbReference type="NCBI Taxonomy" id="795797"/>
    <lineage>
        <taxon>Archaea</taxon>
        <taxon>Methanobacteriati</taxon>
        <taxon>Methanobacteriota</taxon>
        <taxon>Stenosarchaea group</taxon>
        <taxon>Halobacteria</taxon>
        <taxon>Halobacteriales</taxon>
        <taxon>Halococcaceae</taxon>
        <taxon>Halalkalicoccus</taxon>
    </lineage>
</organism>
<feature type="transmembrane region" description="Helical" evidence="5">
    <location>
        <begin position="111"/>
        <end position="128"/>
    </location>
</feature>
<feature type="transmembrane region" description="Helical" evidence="5">
    <location>
        <begin position="174"/>
        <end position="192"/>
    </location>
</feature>
<sequence length="200" mass="22266">MMSVTDVPLLGSKGSLSTRHPSPVFVVFMTGDATRTRVHDRAVFAGTLSVPNEYPPRGMNTSTDRPPVRFERLLLYVMSGIYITAGVMHFVTPRTFARIAPPRFPRPTLLVYLSGVAEIVLGIGVLFRRTRRRSAWGLIALLLAVFPANVHMATSDTVPESVPDWATTVARVGLWARLPFQGVLMLWAWWYTRVMPENGA</sequence>
<dbReference type="Proteomes" id="UP000000390">
    <property type="component" value="Plasmid 1"/>
</dbReference>
<evidence type="ECO:0000256" key="2">
    <source>
        <dbReference type="ARBA" id="ARBA00022692"/>
    </source>
</evidence>
<comment type="subcellular location">
    <subcellularLocation>
        <location evidence="1">Membrane</location>
        <topology evidence="1">Multi-pass membrane protein</topology>
    </subcellularLocation>
</comment>
<dbReference type="AlphaFoldDB" id="D8JB97"/>
<evidence type="ECO:0000256" key="4">
    <source>
        <dbReference type="ARBA" id="ARBA00023136"/>
    </source>
</evidence>
<dbReference type="KEGG" id="hje:HacjB3_15961"/>
<geneLocation type="plasmid" evidence="6 8">
    <name>1</name>
</geneLocation>
<dbReference type="HOGENOM" id="CLU_1363614_0_0_2"/>
<accession>D8JB97</accession>
<dbReference type="PANTHER" id="PTHR36974">
    <property type="entry name" value="MEMBRANE PROTEIN-RELATED"/>
    <property type="match status" value="1"/>
</dbReference>
<keyword evidence="9" id="KW-1185">Reference proteome</keyword>